<gene>
    <name evidence="7" type="ORF">F0P94_18055</name>
</gene>
<sequence length="319" mass="35305">MPLNKACLQQFFETTPHVPVQRLESALLQKKGITLLVRREDLLHPEVSGNKWRKLKYNLLAAAEQNTDTLLTFGGAFSNHIAAVAAAGKLFGFKTIGLIRGEAHFPLNPTLQKAVENGMKLHYLDRETFRRKNDPDFQEKLRQQFGNVYLIPEGGTNKLALQGCAEIISETEESFDVLCCSAGTGGTAAGLLIGLNGTKELLVFSALKGDFLQAEINQLTTNYNGKIYANWQLQTDYHFGGYAKTKPELFSFMQDFEQQFGILLEPVYTGKMFFGLFDLIRQDSFKPGTTIMAIHTGGLQGRAGFSGHFPTVSSPKAIS</sequence>
<keyword evidence="8" id="KW-1185">Reference proteome</keyword>
<evidence type="ECO:0000256" key="2">
    <source>
        <dbReference type="ARBA" id="ARBA00008639"/>
    </source>
</evidence>
<evidence type="ECO:0000256" key="5">
    <source>
        <dbReference type="PIRSR" id="PIRSR006278-2"/>
    </source>
</evidence>
<comment type="caution">
    <text evidence="7">The sequence shown here is derived from an EMBL/GenBank/DDBJ whole genome shotgun (WGS) entry which is preliminary data.</text>
</comment>
<protein>
    <submittedName>
        <fullName evidence="7">1-aminocyclopropane-1-carboxylate deaminase/D-cysteine desulfhydrase</fullName>
    </submittedName>
</protein>
<evidence type="ECO:0000256" key="4">
    <source>
        <dbReference type="PIRSR" id="PIRSR006278-1"/>
    </source>
</evidence>
<dbReference type="InterPro" id="IPR036052">
    <property type="entry name" value="TrpB-like_PALP_sf"/>
</dbReference>
<feature type="active site" description="Nucleophile" evidence="4">
    <location>
        <position position="78"/>
    </location>
</feature>
<dbReference type="RefSeq" id="WP_150905684.1">
    <property type="nucleotide sequence ID" value="NZ_VTWT01000012.1"/>
</dbReference>
<dbReference type="Proteomes" id="UP000326570">
    <property type="component" value="Unassembled WGS sequence"/>
</dbReference>
<comment type="similarity">
    <text evidence="2">Belongs to the ACC deaminase/D-cysteine desulfhydrase family.</text>
</comment>
<name>A0A5N1INK5_9BACT</name>
<evidence type="ECO:0000256" key="1">
    <source>
        <dbReference type="ARBA" id="ARBA00001933"/>
    </source>
</evidence>
<accession>A0A5N1INK5</accession>
<evidence type="ECO:0000259" key="6">
    <source>
        <dbReference type="Pfam" id="PF00291"/>
    </source>
</evidence>
<comment type="cofactor">
    <cofactor evidence="1">
        <name>pyridoxal 5'-phosphate</name>
        <dbReference type="ChEBI" id="CHEBI:597326"/>
    </cofactor>
</comment>
<evidence type="ECO:0000313" key="8">
    <source>
        <dbReference type="Proteomes" id="UP000326570"/>
    </source>
</evidence>
<dbReference type="Gene3D" id="3.40.50.1100">
    <property type="match status" value="2"/>
</dbReference>
<dbReference type="GO" id="GO:0019148">
    <property type="term" value="F:D-cysteine desulfhydrase activity"/>
    <property type="evidence" value="ECO:0007669"/>
    <property type="project" value="TreeGrafter"/>
</dbReference>
<dbReference type="PANTHER" id="PTHR43780">
    <property type="entry name" value="1-AMINOCYCLOPROPANE-1-CARBOXYLATE DEAMINASE-RELATED"/>
    <property type="match status" value="1"/>
</dbReference>
<dbReference type="PANTHER" id="PTHR43780:SF2">
    <property type="entry name" value="1-AMINOCYCLOPROPANE-1-CARBOXYLATE DEAMINASE-RELATED"/>
    <property type="match status" value="1"/>
</dbReference>
<reference evidence="7 8" key="1">
    <citation type="submission" date="2019-09" db="EMBL/GenBank/DDBJ databases">
        <title>Genome sequence of Adhaeribacter sp. M2.</title>
        <authorList>
            <person name="Srinivasan S."/>
        </authorList>
    </citation>
    <scope>NUCLEOTIDE SEQUENCE [LARGE SCALE GENOMIC DNA]</scope>
    <source>
        <strain evidence="7 8">M2</strain>
    </source>
</reference>
<proteinExistence type="inferred from homology"/>
<dbReference type="InterPro" id="IPR001926">
    <property type="entry name" value="TrpB-like_PALP"/>
</dbReference>
<feature type="domain" description="Tryptophan synthase beta chain-like PALP" evidence="6">
    <location>
        <begin position="12"/>
        <end position="297"/>
    </location>
</feature>
<dbReference type="PIRSF" id="PIRSF006278">
    <property type="entry name" value="ACCD_DCysDesulf"/>
    <property type="match status" value="1"/>
</dbReference>
<organism evidence="7 8">
    <name type="scientific">Adhaeribacter soli</name>
    <dbReference type="NCBI Taxonomy" id="2607655"/>
    <lineage>
        <taxon>Bacteria</taxon>
        <taxon>Pseudomonadati</taxon>
        <taxon>Bacteroidota</taxon>
        <taxon>Cytophagia</taxon>
        <taxon>Cytophagales</taxon>
        <taxon>Hymenobacteraceae</taxon>
        <taxon>Adhaeribacter</taxon>
    </lineage>
</organism>
<dbReference type="SUPFAM" id="SSF53686">
    <property type="entry name" value="Tryptophan synthase beta subunit-like PLP-dependent enzymes"/>
    <property type="match status" value="1"/>
</dbReference>
<dbReference type="Pfam" id="PF00291">
    <property type="entry name" value="PALP"/>
    <property type="match status" value="1"/>
</dbReference>
<dbReference type="InterPro" id="IPR027278">
    <property type="entry name" value="ACCD_DCysDesulf"/>
</dbReference>
<feature type="modified residue" description="N6-(pyridoxal phosphate)lysine" evidence="5">
    <location>
        <position position="51"/>
    </location>
</feature>
<evidence type="ECO:0000313" key="7">
    <source>
        <dbReference type="EMBL" id="KAA9325487.1"/>
    </source>
</evidence>
<dbReference type="AlphaFoldDB" id="A0A5N1INK5"/>
<keyword evidence="3 5" id="KW-0663">Pyridoxal phosphate</keyword>
<dbReference type="EMBL" id="VTWT01000012">
    <property type="protein sequence ID" value="KAA9325487.1"/>
    <property type="molecule type" value="Genomic_DNA"/>
</dbReference>
<evidence type="ECO:0000256" key="3">
    <source>
        <dbReference type="ARBA" id="ARBA00022898"/>
    </source>
</evidence>